<dbReference type="InterPro" id="IPR002013">
    <property type="entry name" value="SAC_dom"/>
</dbReference>
<dbReference type="Proteomes" id="UP000011083">
    <property type="component" value="Unassembled WGS sequence"/>
</dbReference>
<dbReference type="GeneID" id="14924745"/>
<dbReference type="STRING" id="1257118.L8HEU4"/>
<gene>
    <name evidence="3" type="ORF">ACA1_196090</name>
</gene>
<dbReference type="AlphaFoldDB" id="L8HEU4"/>
<dbReference type="GO" id="GO:0005783">
    <property type="term" value="C:endoplasmic reticulum"/>
    <property type="evidence" value="ECO:0007669"/>
    <property type="project" value="TreeGrafter"/>
</dbReference>
<sequence length="581" mass="66685">MPDAFLFEPVTTEPAHLLEIERATGTFSLKTPRPGSFRSSEGIEEIFGLIGIIRLLAGPYLVVITARKRVGRLLGCDVWRVTGTKLLPFVKGRLHTERQRDEERYLALLQSILKGGHLYYSTHYDLTHRAQKQHALRDDHQDKPMWERADQRFFWNRYLAQDFISSQLDGWVTPVMLGYVQIESHCTVNGHRFDYALISRRHTKRAGTRYHIRGADEQGHVANFVETEQVLVVPAQDRIYSFVQTRGSIPVFWSQAPDITYKPKPRLTATEKRNAAAFKAHMDDLTRHYSRHVLINLINHKGAEAVIGKEYEKQVQLYGDESVRYVWFDFHHECRKMRFENVSNLIQQVKPEIEQFGYFLTENNEAVRKQEGVFRTNCIDNLDRTNVVQSTLAREVLNAQLLHAGVFQRPSESIADHPAFRQIFNHVWANNADAISEQYAGTGALKTDYTRTGKRSFKGVLNDGLNSATRYYLNNFKDGFRQDAYDLFLGNYVVGQSPRSPFAHNYRPVATTLFVIALLIGVVMLLASVVAPILQPEGTQSIIYQFMVIVFWAVAMVGAYRVLKLYGRDLVDRPQLVPIPH</sequence>
<dbReference type="EMBL" id="KB007854">
    <property type="protein sequence ID" value="ELR23757.1"/>
    <property type="molecule type" value="Genomic_DNA"/>
</dbReference>
<dbReference type="GO" id="GO:0046856">
    <property type="term" value="P:phosphatidylinositol dephosphorylation"/>
    <property type="evidence" value="ECO:0007669"/>
    <property type="project" value="TreeGrafter"/>
</dbReference>
<reference evidence="3 4" key="1">
    <citation type="journal article" date="2013" name="Genome Biol.">
        <title>Genome of Acanthamoeba castellanii highlights extensive lateral gene transfer and early evolution of tyrosine kinase signaling.</title>
        <authorList>
            <person name="Clarke M."/>
            <person name="Lohan A.J."/>
            <person name="Liu B."/>
            <person name="Lagkouvardos I."/>
            <person name="Roy S."/>
            <person name="Zafar N."/>
            <person name="Bertelli C."/>
            <person name="Schilde C."/>
            <person name="Kianianmomeni A."/>
            <person name="Burglin T.R."/>
            <person name="Frech C."/>
            <person name="Turcotte B."/>
            <person name="Kopec K.O."/>
            <person name="Synnott J.M."/>
            <person name="Choo C."/>
            <person name="Paponov I."/>
            <person name="Finkler A."/>
            <person name="Soon Heng Tan C."/>
            <person name="Hutchins A.P."/>
            <person name="Weinmeier T."/>
            <person name="Rattei T."/>
            <person name="Chu J.S."/>
            <person name="Gimenez G."/>
            <person name="Irimia M."/>
            <person name="Rigden D.J."/>
            <person name="Fitzpatrick D.A."/>
            <person name="Lorenzo-Morales J."/>
            <person name="Bateman A."/>
            <person name="Chiu C.H."/>
            <person name="Tang P."/>
            <person name="Hegemann P."/>
            <person name="Fromm H."/>
            <person name="Raoult D."/>
            <person name="Greub G."/>
            <person name="Miranda-Saavedra D."/>
            <person name="Chen N."/>
            <person name="Nash P."/>
            <person name="Ginger M.L."/>
            <person name="Horn M."/>
            <person name="Schaap P."/>
            <person name="Caler L."/>
            <person name="Loftus B."/>
        </authorList>
    </citation>
    <scope>NUCLEOTIDE SEQUENCE [LARGE SCALE GENOMIC DNA]</scope>
    <source>
        <strain evidence="3 4">Neff</strain>
    </source>
</reference>
<dbReference type="OMA" id="ITKAQPV"/>
<evidence type="ECO:0000313" key="4">
    <source>
        <dbReference type="Proteomes" id="UP000011083"/>
    </source>
</evidence>
<organism evidence="3 4">
    <name type="scientific">Acanthamoeba castellanii (strain ATCC 30010 / Neff)</name>
    <dbReference type="NCBI Taxonomy" id="1257118"/>
    <lineage>
        <taxon>Eukaryota</taxon>
        <taxon>Amoebozoa</taxon>
        <taxon>Discosea</taxon>
        <taxon>Longamoebia</taxon>
        <taxon>Centramoebida</taxon>
        <taxon>Acanthamoebidae</taxon>
        <taxon>Acanthamoeba</taxon>
    </lineage>
</organism>
<dbReference type="Pfam" id="PF02383">
    <property type="entry name" value="Syja_N"/>
    <property type="match status" value="1"/>
</dbReference>
<proteinExistence type="predicted"/>
<keyword evidence="4" id="KW-1185">Reference proteome</keyword>
<feature type="transmembrane region" description="Helical" evidence="1">
    <location>
        <begin position="509"/>
        <end position="530"/>
    </location>
</feature>
<protein>
    <recommendedName>
        <fullName evidence="2">SAC domain-containing protein</fullName>
    </recommendedName>
</protein>
<dbReference type="PROSITE" id="PS50275">
    <property type="entry name" value="SAC"/>
    <property type="match status" value="1"/>
</dbReference>
<dbReference type="KEGG" id="acan:ACA1_196090"/>
<accession>L8HEU4</accession>
<evidence type="ECO:0000313" key="3">
    <source>
        <dbReference type="EMBL" id="ELR23757.1"/>
    </source>
</evidence>
<feature type="domain" description="SAC" evidence="2">
    <location>
        <begin position="109"/>
        <end position="441"/>
    </location>
</feature>
<dbReference type="OrthoDB" id="405996at2759"/>
<name>L8HEU4_ACACF</name>
<evidence type="ECO:0000256" key="1">
    <source>
        <dbReference type="SAM" id="Phobius"/>
    </source>
</evidence>
<dbReference type="RefSeq" id="XP_004353285.1">
    <property type="nucleotide sequence ID" value="XM_004353233.1"/>
</dbReference>
<dbReference type="GO" id="GO:0043812">
    <property type="term" value="F:phosphatidylinositol-4-phosphate phosphatase activity"/>
    <property type="evidence" value="ECO:0007669"/>
    <property type="project" value="TreeGrafter"/>
</dbReference>
<keyword evidence="1" id="KW-0472">Membrane</keyword>
<evidence type="ECO:0000259" key="2">
    <source>
        <dbReference type="PROSITE" id="PS50275"/>
    </source>
</evidence>
<dbReference type="PANTHER" id="PTHR45662">
    <property type="entry name" value="PHOSPHATIDYLINOSITIDE PHOSPHATASE SAC1"/>
    <property type="match status" value="1"/>
</dbReference>
<feature type="transmembrane region" description="Helical" evidence="1">
    <location>
        <begin position="46"/>
        <end position="64"/>
    </location>
</feature>
<dbReference type="PANTHER" id="PTHR45662:SF2">
    <property type="entry name" value="PHOSPHATIDYLINOSITOL-3-PHOSPHATASE SAC1"/>
    <property type="match status" value="1"/>
</dbReference>
<keyword evidence="1" id="KW-1133">Transmembrane helix</keyword>
<keyword evidence="1" id="KW-0812">Transmembrane</keyword>
<feature type="transmembrane region" description="Helical" evidence="1">
    <location>
        <begin position="542"/>
        <end position="563"/>
    </location>
</feature>
<dbReference type="VEuPathDB" id="AmoebaDB:ACA1_196090"/>